<evidence type="ECO:0000313" key="2">
    <source>
        <dbReference type="EMBL" id="KAG0726608.1"/>
    </source>
</evidence>
<accession>A0A8J4YEM5</accession>
<keyword evidence="3" id="KW-1185">Reference proteome</keyword>
<organism evidence="2 3">
    <name type="scientific">Chionoecetes opilio</name>
    <name type="common">Atlantic snow crab</name>
    <name type="synonym">Cancer opilio</name>
    <dbReference type="NCBI Taxonomy" id="41210"/>
    <lineage>
        <taxon>Eukaryota</taxon>
        <taxon>Metazoa</taxon>
        <taxon>Ecdysozoa</taxon>
        <taxon>Arthropoda</taxon>
        <taxon>Crustacea</taxon>
        <taxon>Multicrustacea</taxon>
        <taxon>Malacostraca</taxon>
        <taxon>Eumalacostraca</taxon>
        <taxon>Eucarida</taxon>
        <taxon>Decapoda</taxon>
        <taxon>Pleocyemata</taxon>
        <taxon>Brachyura</taxon>
        <taxon>Eubrachyura</taxon>
        <taxon>Majoidea</taxon>
        <taxon>Majidae</taxon>
        <taxon>Chionoecetes</taxon>
    </lineage>
</organism>
<evidence type="ECO:0000313" key="3">
    <source>
        <dbReference type="Proteomes" id="UP000770661"/>
    </source>
</evidence>
<dbReference type="Proteomes" id="UP000770661">
    <property type="component" value="Unassembled WGS sequence"/>
</dbReference>
<dbReference type="EMBL" id="JACEEZ010004169">
    <property type="protein sequence ID" value="KAG0726608.1"/>
    <property type="molecule type" value="Genomic_DNA"/>
</dbReference>
<proteinExistence type="predicted"/>
<feature type="compositionally biased region" description="Polar residues" evidence="1">
    <location>
        <begin position="24"/>
        <end position="36"/>
    </location>
</feature>
<sequence>MRAVNAEFRGVPGGEDLTEIPENRVNSPLTRGSSPAGQAVRGRSPRPTREIMAPTAQSLVYWGPESMDDGKELNTREILKYSLQVYFKLTRHQGSPRLGRAPSNPHAVRCLRSQPEGPKQCDLYCGQEQGFCTLRMCLLC</sequence>
<gene>
    <name evidence="2" type="ORF">GWK47_036185</name>
</gene>
<name>A0A8J4YEM5_CHIOP</name>
<feature type="region of interest" description="Disordered" evidence="1">
    <location>
        <begin position="1"/>
        <end position="48"/>
    </location>
</feature>
<evidence type="ECO:0000256" key="1">
    <source>
        <dbReference type="SAM" id="MobiDB-lite"/>
    </source>
</evidence>
<protein>
    <submittedName>
        <fullName evidence="2">Uncharacterized protein</fullName>
    </submittedName>
</protein>
<comment type="caution">
    <text evidence="2">The sequence shown here is derived from an EMBL/GenBank/DDBJ whole genome shotgun (WGS) entry which is preliminary data.</text>
</comment>
<dbReference type="AlphaFoldDB" id="A0A8J4YEM5"/>
<reference evidence="2" key="1">
    <citation type="submission" date="2020-07" db="EMBL/GenBank/DDBJ databases">
        <title>The High-quality genome of the commercially important snow crab, Chionoecetes opilio.</title>
        <authorList>
            <person name="Jeong J.-H."/>
            <person name="Ryu S."/>
        </authorList>
    </citation>
    <scope>NUCLEOTIDE SEQUENCE</scope>
    <source>
        <strain evidence="2">MADBK_172401_WGS</strain>
        <tissue evidence="2">Digestive gland</tissue>
    </source>
</reference>